<dbReference type="EMBL" id="SDMP01000005">
    <property type="protein sequence ID" value="RYR56213.1"/>
    <property type="molecule type" value="Genomic_DNA"/>
</dbReference>
<dbReference type="Proteomes" id="UP000289738">
    <property type="component" value="Chromosome A05"/>
</dbReference>
<organism evidence="1 2">
    <name type="scientific">Arachis hypogaea</name>
    <name type="common">Peanut</name>
    <dbReference type="NCBI Taxonomy" id="3818"/>
    <lineage>
        <taxon>Eukaryota</taxon>
        <taxon>Viridiplantae</taxon>
        <taxon>Streptophyta</taxon>
        <taxon>Embryophyta</taxon>
        <taxon>Tracheophyta</taxon>
        <taxon>Spermatophyta</taxon>
        <taxon>Magnoliopsida</taxon>
        <taxon>eudicotyledons</taxon>
        <taxon>Gunneridae</taxon>
        <taxon>Pentapetalae</taxon>
        <taxon>rosids</taxon>
        <taxon>fabids</taxon>
        <taxon>Fabales</taxon>
        <taxon>Fabaceae</taxon>
        <taxon>Papilionoideae</taxon>
        <taxon>50 kb inversion clade</taxon>
        <taxon>dalbergioids sensu lato</taxon>
        <taxon>Dalbergieae</taxon>
        <taxon>Pterocarpus clade</taxon>
        <taxon>Arachis</taxon>
    </lineage>
</organism>
<accession>A0A445CZ15</accession>
<evidence type="ECO:0000313" key="1">
    <source>
        <dbReference type="EMBL" id="RYR56213.1"/>
    </source>
</evidence>
<dbReference type="STRING" id="3818.A0A445CZ15"/>
<proteinExistence type="predicted"/>
<keyword evidence="2" id="KW-1185">Reference proteome</keyword>
<evidence type="ECO:0000313" key="2">
    <source>
        <dbReference type="Proteomes" id="UP000289738"/>
    </source>
</evidence>
<sequence length="217" mass="24171">MKQGAFFGGERIIWTLKDQNFLLQESTNGTSWLRRGDLHGVITALSSPTSSAACFAFAPADVKHSEHSLGVDSVPLRGERARLAVVVLPSPPQFIASPDLVATPKPLRMFHYDLLDETQNKLDYILPLSLTVENFLECRLHILVFKSGMAKFIHQCILDKRVQGSKTSNDSAQSSSAMLAVEKDDRHAIADKRCGDLKKFCIVPVLERILMILCRQH</sequence>
<reference evidence="1 2" key="1">
    <citation type="submission" date="2019-01" db="EMBL/GenBank/DDBJ databases">
        <title>Sequencing of cultivated peanut Arachis hypogaea provides insights into genome evolution and oil improvement.</title>
        <authorList>
            <person name="Chen X."/>
        </authorList>
    </citation>
    <scope>NUCLEOTIDE SEQUENCE [LARGE SCALE GENOMIC DNA]</scope>
    <source>
        <strain evidence="2">cv. Fuhuasheng</strain>
        <tissue evidence="1">Leaves</tissue>
    </source>
</reference>
<name>A0A445CZ15_ARAHY</name>
<dbReference type="AlphaFoldDB" id="A0A445CZ15"/>
<gene>
    <name evidence="1" type="ORF">Ahy_A05g021968</name>
</gene>
<comment type="caution">
    <text evidence="1">The sequence shown here is derived from an EMBL/GenBank/DDBJ whole genome shotgun (WGS) entry which is preliminary data.</text>
</comment>
<protein>
    <submittedName>
        <fullName evidence="1">Uncharacterized protein</fullName>
    </submittedName>
</protein>